<dbReference type="SMART" id="SM00671">
    <property type="entry name" value="SEL1"/>
    <property type="match status" value="4"/>
</dbReference>
<dbReference type="STRING" id="401562.NS365_13810"/>
<evidence type="ECO:0000256" key="2">
    <source>
        <dbReference type="SAM" id="MobiDB-lite"/>
    </source>
</evidence>
<dbReference type="OrthoDB" id="5295703at2"/>
<dbReference type="PANTHER" id="PTHR11102">
    <property type="entry name" value="SEL-1-LIKE PROTEIN"/>
    <property type="match status" value="1"/>
</dbReference>
<name>A0A175R858_9HYPH</name>
<feature type="compositionally biased region" description="Low complexity" evidence="2">
    <location>
        <begin position="902"/>
        <end position="921"/>
    </location>
</feature>
<dbReference type="Pfam" id="PF01471">
    <property type="entry name" value="PG_binding_1"/>
    <property type="match status" value="1"/>
</dbReference>
<dbReference type="InterPro" id="IPR036365">
    <property type="entry name" value="PGBD-like_sf"/>
</dbReference>
<comment type="caution">
    <text evidence="4">The sequence shown here is derived from an EMBL/GenBank/DDBJ whole genome shotgun (WGS) entry which is preliminary data.</text>
</comment>
<dbReference type="Gene3D" id="1.25.40.10">
    <property type="entry name" value="Tetratricopeptide repeat domain"/>
    <property type="match status" value="1"/>
</dbReference>
<dbReference type="Pfam" id="PF08238">
    <property type="entry name" value="Sel1"/>
    <property type="match status" value="4"/>
</dbReference>
<dbReference type="InterPro" id="IPR036366">
    <property type="entry name" value="PGBDSf"/>
</dbReference>
<feature type="region of interest" description="Disordered" evidence="2">
    <location>
        <begin position="1"/>
        <end position="23"/>
    </location>
</feature>
<keyword evidence="1" id="KW-0175">Coiled coil</keyword>
<feature type="coiled-coil region" evidence="1">
    <location>
        <begin position="354"/>
        <end position="404"/>
    </location>
</feature>
<dbReference type="InterPro" id="IPR011990">
    <property type="entry name" value="TPR-like_helical_dom_sf"/>
</dbReference>
<dbReference type="InterPro" id="IPR006597">
    <property type="entry name" value="Sel1-like"/>
</dbReference>
<feature type="compositionally biased region" description="Pro residues" evidence="2">
    <location>
        <begin position="105"/>
        <end position="115"/>
    </location>
</feature>
<feature type="compositionally biased region" description="Basic and acidic residues" evidence="2">
    <location>
        <begin position="726"/>
        <end position="742"/>
    </location>
</feature>
<evidence type="ECO:0000259" key="3">
    <source>
        <dbReference type="Pfam" id="PF01471"/>
    </source>
</evidence>
<feature type="coiled-coil region" evidence="1">
    <location>
        <begin position="443"/>
        <end position="509"/>
    </location>
</feature>
<dbReference type="InterPro" id="IPR050767">
    <property type="entry name" value="Sel1_AlgK"/>
</dbReference>
<dbReference type="Gene3D" id="1.10.101.10">
    <property type="entry name" value="PGBD-like superfamily/PGBD"/>
    <property type="match status" value="1"/>
</dbReference>
<dbReference type="Gene3D" id="1.20.1270.70">
    <property type="entry name" value="Designed single chain three-helix bundle"/>
    <property type="match status" value="1"/>
</dbReference>
<feature type="region of interest" description="Disordered" evidence="2">
    <location>
        <begin position="77"/>
        <end position="118"/>
    </location>
</feature>
<feature type="compositionally biased region" description="Basic and acidic residues" evidence="2">
    <location>
        <begin position="1"/>
        <end position="14"/>
    </location>
</feature>
<feature type="coiled-coil region" evidence="1">
    <location>
        <begin position="591"/>
        <end position="637"/>
    </location>
</feature>
<feature type="compositionally biased region" description="Basic and acidic residues" evidence="2">
    <location>
        <begin position="45"/>
        <end position="61"/>
    </location>
</feature>
<accession>A0A175R858</accession>
<feature type="region of interest" description="Disordered" evidence="2">
    <location>
        <begin position="41"/>
        <end position="64"/>
    </location>
</feature>
<feature type="region of interest" description="Disordered" evidence="2">
    <location>
        <begin position="723"/>
        <end position="763"/>
    </location>
</feature>
<dbReference type="SUPFAM" id="SSF47090">
    <property type="entry name" value="PGBD-like"/>
    <property type="match status" value="1"/>
</dbReference>
<feature type="domain" description="Peptidoglycan binding-like" evidence="3">
    <location>
        <begin position="1261"/>
        <end position="1314"/>
    </location>
</feature>
<evidence type="ECO:0000313" key="5">
    <source>
        <dbReference type="Proteomes" id="UP000078272"/>
    </source>
</evidence>
<proteinExistence type="predicted"/>
<protein>
    <recommendedName>
        <fullName evidence="3">Peptidoglycan binding-like domain-containing protein</fullName>
    </recommendedName>
</protein>
<gene>
    <name evidence="4" type="ORF">NS226_14570</name>
</gene>
<dbReference type="RefSeq" id="WP_058635575.1">
    <property type="nucleotide sequence ID" value="NZ_LDPZ01000030.1"/>
</dbReference>
<dbReference type="PATRIC" id="fig|401562.3.peg.2614"/>
<reference evidence="4 5" key="1">
    <citation type="journal article" date="2016" name="Front. Microbiol.">
        <title>Genomic Resource of Rice Seed Associated Bacteria.</title>
        <authorList>
            <person name="Midha S."/>
            <person name="Bansal K."/>
            <person name="Sharma S."/>
            <person name="Kumar N."/>
            <person name="Patil P.P."/>
            <person name="Chaudhry V."/>
            <person name="Patil P.B."/>
        </authorList>
    </citation>
    <scope>NUCLEOTIDE SEQUENCE [LARGE SCALE GENOMIC DNA]</scope>
    <source>
        <strain evidence="4 5">NS226</strain>
    </source>
</reference>
<dbReference type="Proteomes" id="UP000078272">
    <property type="component" value="Unassembled WGS sequence"/>
</dbReference>
<dbReference type="Gene3D" id="1.10.287.1490">
    <property type="match status" value="1"/>
</dbReference>
<evidence type="ECO:0000256" key="1">
    <source>
        <dbReference type="SAM" id="Coils"/>
    </source>
</evidence>
<organism evidence="4 5">
    <name type="scientific">Aureimonas ureilytica</name>
    <dbReference type="NCBI Taxonomy" id="401562"/>
    <lineage>
        <taxon>Bacteria</taxon>
        <taxon>Pseudomonadati</taxon>
        <taxon>Pseudomonadota</taxon>
        <taxon>Alphaproteobacteria</taxon>
        <taxon>Hyphomicrobiales</taxon>
        <taxon>Aurantimonadaceae</taxon>
        <taxon>Aureimonas</taxon>
    </lineage>
</organism>
<sequence>MSRNDPQLKARADVDAPAAEGSFTSLSKTLEDLEARLTRLSMGKRPTEDAKEAVAIEDHSAQDAAARLRAISAQRRAARPALGAGTSSIALERQMDSDPASGQPAPRPRPAPRAPAPSVEKRLGHVAGEVEQLQAQGATLAAVKSLAKDLSTLRSEIHESVADAQLSLRFEDMRKSLSEIKRLVGESKGADKIGAEIFSIMEQLTELTASNADQASLMELRAELDTVSSLVAQMAREESVQAVQRRWDEFEARIAARIELDSQAQRDLRVELERLRGSLRSLSTEEQILAVQQRWEEFEARYVDTVRSQTEETLTRILKGELDTLRSKLDALASEASGAAIEARFEAMTAKLPIRDLEAGISRLSERMGEVERALVGLPEILQLDQMEGRIQALASSIETLAAEIREPDLSHFALLEERLDEISAAILNGGLSASGEMAAAPLQRIEARVMDLAARVDQIAEAGDAELLSAQIAAMSAQIEELSARPAADELGSRIDRLSERVERLFKTTGGEIASHALEARLQALAERLEQSASAVGVDNDVIRSLEMQIGRLAEILAGAPALLESDSSEVAQRLEALEQKFDQDRDSVVAAARAAAEEAVRRMQAGENDRQNTYVRDLADDLRRLEELCRRSDERAVGVFDAVHATLVKIVDRLTTIEGDLRLERGQAASKPAMTPSPVAFVDTPVAADPTFETVAEIDQIEDETEQQESRGLRGALARRLRRAEKPVEAKPSLADRIRPQPEAVSVPPRAEPSLEVEAPSLDAADSFVEREADRPLEPGSGVPDIAALIERVRTQQRAGAEASDPVAKADFIAAARKAAMAAAAEAEALKSDASMADPEVDGASRRRKPILMAVGAVLLALMAIPLGQRYLASHNDAVNNTLSVPALERPAAGSASEIMPAPTMATPAPEAPAETPAEQASPERTGEIVTPVSEPQVAAMATETSAPSAETAPAPVVEASMPAAEDTSVAKVEDAAVTVAQADTSPIETASVAPAAPAADVAPAADATNAGSASPLLVAAQSKLPADAQGALPTLPEKIGPAALKTAAVEGEPMALFEVGLRVMEGRAAPSDPKAAMAWFGQAASRGYAPAQYSVGTLFEKGNGVARDTGAARDWYRLAADQGNIRAMHNLAVLYATGIEGASDPKAAAGWFLRAAQHGMRDSQYNLGILYARGVGVEPNLGESYRWFRIVGAAGDKDAQNKMEEVGKSLAPELRAQIDAETAAWKPEPRIDAANTVDIPASWNEKSGQTASVDMSKAIRNVQAILLKLGYNPGRPDGVVGEQTTAAIRKFQEKTGLQTTGQIDEPLIRALLERKDS</sequence>
<dbReference type="EMBL" id="LDPZ01000030">
    <property type="protein sequence ID" value="KTQ94073.1"/>
    <property type="molecule type" value="Genomic_DNA"/>
</dbReference>
<dbReference type="SUPFAM" id="SSF81901">
    <property type="entry name" value="HCP-like"/>
    <property type="match status" value="1"/>
</dbReference>
<dbReference type="InterPro" id="IPR002477">
    <property type="entry name" value="Peptidoglycan-bd-like"/>
</dbReference>
<feature type="region of interest" description="Disordered" evidence="2">
    <location>
        <begin position="901"/>
        <end position="929"/>
    </location>
</feature>
<evidence type="ECO:0000313" key="4">
    <source>
        <dbReference type="EMBL" id="KTQ94073.1"/>
    </source>
</evidence>
<dbReference type="PANTHER" id="PTHR11102:SF160">
    <property type="entry name" value="ERAD-ASSOCIATED E3 UBIQUITIN-PROTEIN LIGASE COMPONENT HRD3"/>
    <property type="match status" value="1"/>
</dbReference>